<evidence type="ECO:0000256" key="3">
    <source>
        <dbReference type="ARBA" id="ARBA00023315"/>
    </source>
</evidence>
<dbReference type="PANTHER" id="PTHR10434:SF40">
    <property type="entry name" value="1-ACYL-SN-GLYCEROL-3-PHOSPHATE ACYLTRANSFERASE"/>
    <property type="match status" value="1"/>
</dbReference>
<comment type="caution">
    <text evidence="6">The sequence shown here is derived from an EMBL/GenBank/DDBJ whole genome shotgun (WGS) entry which is preliminary data.</text>
</comment>
<reference evidence="6 7" key="1">
    <citation type="submission" date="2022-05" db="EMBL/GenBank/DDBJ databases">
        <authorList>
            <person name="Park J.-S."/>
        </authorList>
    </citation>
    <scope>NUCLEOTIDE SEQUENCE [LARGE SCALE GENOMIC DNA]</scope>
    <source>
        <strain evidence="6 7">2012CJ34-2</strain>
    </source>
</reference>
<keyword evidence="2" id="KW-0808">Transferase</keyword>
<evidence type="ECO:0000256" key="2">
    <source>
        <dbReference type="ARBA" id="ARBA00022679"/>
    </source>
</evidence>
<keyword evidence="3 6" id="KW-0012">Acyltransferase</keyword>
<evidence type="ECO:0000313" key="7">
    <source>
        <dbReference type="Proteomes" id="UP001203338"/>
    </source>
</evidence>
<dbReference type="CDD" id="cd07989">
    <property type="entry name" value="LPLAT_AGPAT-like"/>
    <property type="match status" value="1"/>
</dbReference>
<dbReference type="InterPro" id="IPR002123">
    <property type="entry name" value="Plipid/glycerol_acylTrfase"/>
</dbReference>
<dbReference type="RefSeq" id="WP_249697385.1">
    <property type="nucleotide sequence ID" value="NZ_JAMFLX010000001.1"/>
</dbReference>
<keyword evidence="4" id="KW-0472">Membrane</keyword>
<dbReference type="EMBL" id="JAMFLX010000001">
    <property type="protein sequence ID" value="MCL6268552.1"/>
    <property type="molecule type" value="Genomic_DNA"/>
</dbReference>
<protein>
    <submittedName>
        <fullName evidence="6">1-acyl-sn-glycerol-3-phosphate acyltransferase</fullName>
    </submittedName>
</protein>
<evidence type="ECO:0000259" key="5">
    <source>
        <dbReference type="SMART" id="SM00563"/>
    </source>
</evidence>
<dbReference type="SUPFAM" id="SSF69593">
    <property type="entry name" value="Glycerol-3-phosphate (1)-acyltransferase"/>
    <property type="match status" value="1"/>
</dbReference>
<accession>A0ABT0PCS3</accession>
<evidence type="ECO:0000256" key="1">
    <source>
        <dbReference type="ARBA" id="ARBA00005189"/>
    </source>
</evidence>
<feature type="domain" description="Phospholipid/glycerol acyltransferase" evidence="5">
    <location>
        <begin position="77"/>
        <end position="191"/>
    </location>
</feature>
<keyword evidence="7" id="KW-1185">Reference proteome</keyword>
<dbReference type="Pfam" id="PF01553">
    <property type="entry name" value="Acyltransferase"/>
    <property type="match status" value="1"/>
</dbReference>
<proteinExistence type="predicted"/>
<gene>
    <name evidence="6" type="ORF">M3P05_01115</name>
</gene>
<name>A0ABT0PCS3_9GAMM</name>
<evidence type="ECO:0000256" key="4">
    <source>
        <dbReference type="SAM" id="Phobius"/>
    </source>
</evidence>
<organism evidence="6 7">
    <name type="scientific">Parendozoicomonas callyspongiae</name>
    <dbReference type="NCBI Taxonomy" id="2942213"/>
    <lineage>
        <taxon>Bacteria</taxon>
        <taxon>Pseudomonadati</taxon>
        <taxon>Pseudomonadota</taxon>
        <taxon>Gammaproteobacteria</taxon>
        <taxon>Oceanospirillales</taxon>
        <taxon>Endozoicomonadaceae</taxon>
        <taxon>Parendozoicomonas</taxon>
    </lineage>
</organism>
<keyword evidence="4" id="KW-0812">Transmembrane</keyword>
<evidence type="ECO:0000313" key="6">
    <source>
        <dbReference type="EMBL" id="MCL6268552.1"/>
    </source>
</evidence>
<comment type="pathway">
    <text evidence="1">Lipid metabolism.</text>
</comment>
<dbReference type="SMART" id="SM00563">
    <property type="entry name" value="PlsC"/>
    <property type="match status" value="1"/>
</dbReference>
<dbReference type="Proteomes" id="UP001203338">
    <property type="component" value="Unassembled WGS sequence"/>
</dbReference>
<feature type="transmembrane region" description="Helical" evidence="4">
    <location>
        <begin position="12"/>
        <end position="35"/>
    </location>
</feature>
<dbReference type="PANTHER" id="PTHR10434">
    <property type="entry name" value="1-ACYL-SN-GLYCEROL-3-PHOSPHATE ACYLTRANSFERASE"/>
    <property type="match status" value="1"/>
</dbReference>
<sequence length="238" mass="27553">MKELLLWPRTILFYIVITLWTILWSILIITTVPFIPKHKCHPFFVRNWAIVSINLCRYICGITWRVEGVDNIPDKPCIIASNHQSPWETFFLQVLFSPQSTVIKEELLSIPFFGWAFKRLSPIPINRKDSRSAIQQVIEKGTDSLNENYWVLIFPEGTRHRWPKLGRINRGTAALARHSEACVLPLAHNAGRYWPADKWLKRPGEITVRIGPAISSTDKSTLELTNEIKDWLGTYLPH</sequence>
<dbReference type="GO" id="GO:0016746">
    <property type="term" value="F:acyltransferase activity"/>
    <property type="evidence" value="ECO:0007669"/>
    <property type="project" value="UniProtKB-KW"/>
</dbReference>
<keyword evidence="4" id="KW-1133">Transmembrane helix</keyword>